<keyword evidence="1" id="KW-1133">Transmembrane helix</keyword>
<sequence length="225" mass="25822">MNVLSILLNFPNDSGPIYKETVEGRFPVEPFNTLSNFLFLAIIIYFSLKVYKDYKKHSFLAGALPVLSIGFIGGTIYHATRSHEIWLLMDWVPIILLCLAVSIYFTLKDGNNWLQKIWLLLLVLVLVFGVRFINWPAKLKISIGYIATALGLLLPLVIYLIKTNFKNGSQILYAVSAFSLAILFRILDKRLDLLEMGTHWLWHSFGAIAVFFLMNYIFLIKKSIR</sequence>
<organism evidence="2 3">
    <name type="scientific">Mesonia maritima</name>
    <dbReference type="NCBI Taxonomy" id="1793873"/>
    <lineage>
        <taxon>Bacteria</taxon>
        <taxon>Pseudomonadati</taxon>
        <taxon>Bacteroidota</taxon>
        <taxon>Flavobacteriia</taxon>
        <taxon>Flavobacteriales</taxon>
        <taxon>Flavobacteriaceae</taxon>
        <taxon>Mesonia</taxon>
    </lineage>
</organism>
<feature type="transmembrane region" description="Helical" evidence="1">
    <location>
        <begin position="143"/>
        <end position="161"/>
    </location>
</feature>
<reference evidence="2 3" key="1">
    <citation type="submission" date="2023-07" db="EMBL/GenBank/DDBJ databases">
        <title>Genomic Encyclopedia of Type Strains, Phase IV (KMG-IV): sequencing the most valuable type-strain genomes for metagenomic binning, comparative biology and taxonomic classification.</title>
        <authorList>
            <person name="Goeker M."/>
        </authorList>
    </citation>
    <scope>NUCLEOTIDE SEQUENCE [LARGE SCALE GENOMIC DNA]</scope>
    <source>
        <strain evidence="2 3">DSM 102814</strain>
    </source>
</reference>
<keyword evidence="1" id="KW-0472">Membrane</keyword>
<feature type="transmembrane region" description="Helical" evidence="1">
    <location>
        <begin position="34"/>
        <end position="51"/>
    </location>
</feature>
<dbReference type="RefSeq" id="WP_309726521.1">
    <property type="nucleotide sequence ID" value="NZ_JAVDQA010000001.1"/>
</dbReference>
<evidence type="ECO:0000256" key="1">
    <source>
        <dbReference type="SAM" id="Phobius"/>
    </source>
</evidence>
<evidence type="ECO:0000313" key="3">
    <source>
        <dbReference type="Proteomes" id="UP001257659"/>
    </source>
</evidence>
<dbReference type="Proteomes" id="UP001257659">
    <property type="component" value="Unassembled WGS sequence"/>
</dbReference>
<feature type="transmembrane region" description="Helical" evidence="1">
    <location>
        <begin position="85"/>
        <end position="105"/>
    </location>
</feature>
<feature type="transmembrane region" description="Helical" evidence="1">
    <location>
        <begin position="199"/>
        <end position="219"/>
    </location>
</feature>
<evidence type="ECO:0000313" key="2">
    <source>
        <dbReference type="EMBL" id="MDR6299649.1"/>
    </source>
</evidence>
<feature type="transmembrane region" description="Helical" evidence="1">
    <location>
        <begin position="117"/>
        <end position="137"/>
    </location>
</feature>
<feature type="transmembrane region" description="Helical" evidence="1">
    <location>
        <begin position="170"/>
        <end position="187"/>
    </location>
</feature>
<name>A0ABU1K203_9FLAO</name>
<accession>A0ABU1K203</accession>
<feature type="transmembrane region" description="Helical" evidence="1">
    <location>
        <begin position="58"/>
        <end position="79"/>
    </location>
</feature>
<proteinExistence type="predicted"/>
<gene>
    <name evidence="2" type="ORF">GGR31_000265</name>
</gene>
<comment type="caution">
    <text evidence="2">The sequence shown here is derived from an EMBL/GenBank/DDBJ whole genome shotgun (WGS) entry which is preliminary data.</text>
</comment>
<dbReference type="EMBL" id="JAVDQA010000001">
    <property type="protein sequence ID" value="MDR6299649.1"/>
    <property type="molecule type" value="Genomic_DNA"/>
</dbReference>
<protein>
    <submittedName>
        <fullName evidence="2">Hemolysin III</fullName>
    </submittedName>
</protein>
<keyword evidence="3" id="KW-1185">Reference proteome</keyword>
<keyword evidence="1" id="KW-0812">Transmembrane</keyword>